<dbReference type="InterPro" id="IPR009057">
    <property type="entry name" value="Homeodomain-like_sf"/>
</dbReference>
<name>A0ABY5P452_9LACT</name>
<evidence type="ECO:0000313" key="5">
    <source>
        <dbReference type="EMBL" id="UUX33361.1"/>
    </source>
</evidence>
<dbReference type="EMBL" id="CP102453">
    <property type="protein sequence ID" value="UUX33361.1"/>
    <property type="molecule type" value="Genomic_DNA"/>
</dbReference>
<dbReference type="PANTHER" id="PTHR43280">
    <property type="entry name" value="ARAC-FAMILY TRANSCRIPTIONAL REGULATOR"/>
    <property type="match status" value="1"/>
</dbReference>
<dbReference type="PROSITE" id="PS00041">
    <property type="entry name" value="HTH_ARAC_FAMILY_1"/>
    <property type="match status" value="1"/>
</dbReference>
<evidence type="ECO:0000259" key="4">
    <source>
        <dbReference type="PROSITE" id="PS01124"/>
    </source>
</evidence>
<dbReference type="PANTHER" id="PTHR43280:SF28">
    <property type="entry name" value="HTH-TYPE TRANSCRIPTIONAL ACTIVATOR RHAS"/>
    <property type="match status" value="1"/>
</dbReference>
<sequence>MPQNTPISFVDLETFASSTAQRLVLWEGSSDIYLNKEGFQVQAGHLLLVNGCPPLQLSAEKDTSYMVFHAPYVAKRLLPELYDLPIFHDFFMLKNSQPHYLYFQHPHDQAIQSILTILKNETTSDQINIPIIHHLLVTLLHIIHRSHQRTLIISQSSMMDSNYLSGALLKYMAEHCANVTLNQLASEFGYNPSYFSRHFKRLMGDSFSQKLKQIRLEQASRLLTYSKLAVQDIAMEVGYRDANHFYKIFKQQFGMTPMDYRRETAEGLGKKTH</sequence>
<dbReference type="InterPro" id="IPR020449">
    <property type="entry name" value="Tscrpt_reg_AraC-type_HTH"/>
</dbReference>
<dbReference type="InterPro" id="IPR018060">
    <property type="entry name" value="HTH_AraC"/>
</dbReference>
<dbReference type="Gene3D" id="1.10.10.60">
    <property type="entry name" value="Homeodomain-like"/>
    <property type="match status" value="2"/>
</dbReference>
<keyword evidence="3" id="KW-0804">Transcription</keyword>
<keyword evidence="6" id="KW-1185">Reference proteome</keyword>
<keyword evidence="2" id="KW-0238">DNA-binding</keyword>
<evidence type="ECO:0000313" key="6">
    <source>
        <dbReference type="Proteomes" id="UP001315967"/>
    </source>
</evidence>
<dbReference type="InterPro" id="IPR018062">
    <property type="entry name" value="HTH_AraC-typ_CS"/>
</dbReference>
<dbReference type="Pfam" id="PF12833">
    <property type="entry name" value="HTH_18"/>
    <property type="match status" value="1"/>
</dbReference>
<dbReference type="PRINTS" id="PR00032">
    <property type="entry name" value="HTHARAC"/>
</dbReference>
<dbReference type="SMART" id="SM00342">
    <property type="entry name" value="HTH_ARAC"/>
    <property type="match status" value="1"/>
</dbReference>
<evidence type="ECO:0000256" key="1">
    <source>
        <dbReference type="ARBA" id="ARBA00023015"/>
    </source>
</evidence>
<evidence type="ECO:0000256" key="2">
    <source>
        <dbReference type="ARBA" id="ARBA00023125"/>
    </source>
</evidence>
<keyword evidence="1" id="KW-0805">Transcription regulation</keyword>
<reference evidence="5 6" key="1">
    <citation type="submission" date="2022-08" db="EMBL/GenBank/DDBJ databases">
        <title>Aerococcaceae sp. nov isolated from spoiled eye mask.</title>
        <authorList>
            <person name="Zhou G."/>
            <person name="Xie X.-B."/>
            <person name="Shi Q.-S."/>
            <person name="Wang Y.-S."/>
            <person name="Wen X."/>
            <person name="Peng H."/>
            <person name="Yang X.-J."/>
            <person name="Tao H.-B."/>
            <person name="Huang X.-M."/>
        </authorList>
    </citation>
    <scope>NUCLEOTIDE SEQUENCE [LARGE SCALE GENOMIC DNA]</scope>
    <source>
        <strain evidence="6">DM20194951</strain>
    </source>
</reference>
<dbReference type="SUPFAM" id="SSF46689">
    <property type="entry name" value="Homeodomain-like"/>
    <property type="match status" value="2"/>
</dbReference>
<accession>A0ABY5P452</accession>
<dbReference type="Proteomes" id="UP001315967">
    <property type="component" value="Chromosome"/>
</dbReference>
<protein>
    <submittedName>
        <fullName evidence="5">Helix-turn-helix transcriptional regulator</fullName>
    </submittedName>
</protein>
<dbReference type="PROSITE" id="PS01124">
    <property type="entry name" value="HTH_ARAC_FAMILY_2"/>
    <property type="match status" value="1"/>
</dbReference>
<organism evidence="5 6">
    <name type="scientific">Fundicoccus culcitae</name>
    <dbReference type="NCBI Taxonomy" id="2969821"/>
    <lineage>
        <taxon>Bacteria</taxon>
        <taxon>Bacillati</taxon>
        <taxon>Bacillota</taxon>
        <taxon>Bacilli</taxon>
        <taxon>Lactobacillales</taxon>
        <taxon>Aerococcaceae</taxon>
        <taxon>Fundicoccus</taxon>
    </lineage>
</organism>
<evidence type="ECO:0000256" key="3">
    <source>
        <dbReference type="ARBA" id="ARBA00023163"/>
    </source>
</evidence>
<dbReference type="RefSeq" id="WP_313792862.1">
    <property type="nucleotide sequence ID" value="NZ_CP102453.1"/>
</dbReference>
<feature type="domain" description="HTH araC/xylS-type" evidence="4">
    <location>
        <begin position="166"/>
        <end position="263"/>
    </location>
</feature>
<proteinExistence type="predicted"/>
<gene>
    <name evidence="5" type="ORF">NRE15_10675</name>
</gene>